<dbReference type="InterPro" id="IPR057965">
    <property type="entry name" value="STEEP1_dom"/>
</dbReference>
<evidence type="ECO:0000313" key="2">
    <source>
        <dbReference type="EMBL" id="KXS96698.1"/>
    </source>
</evidence>
<dbReference type="AlphaFoldDB" id="A0A139H2V7"/>
<feature type="domain" description="STEEP1" evidence="1">
    <location>
        <begin position="71"/>
        <end position="182"/>
    </location>
</feature>
<feature type="non-terminal residue" evidence="2">
    <location>
        <position position="194"/>
    </location>
</feature>
<comment type="caution">
    <text evidence="2">The sequence shown here is derived from an EMBL/GenBank/DDBJ whole genome shotgun (WGS) entry which is preliminary data.</text>
</comment>
<dbReference type="OrthoDB" id="1699231at2759"/>
<proteinExistence type="predicted"/>
<protein>
    <recommendedName>
        <fullName evidence="1">STEEP1 domain-containing protein</fullName>
    </recommendedName>
</protein>
<organism evidence="2 3">
    <name type="scientific">Pseudocercospora eumusae</name>
    <dbReference type="NCBI Taxonomy" id="321146"/>
    <lineage>
        <taxon>Eukaryota</taxon>
        <taxon>Fungi</taxon>
        <taxon>Dikarya</taxon>
        <taxon>Ascomycota</taxon>
        <taxon>Pezizomycotina</taxon>
        <taxon>Dothideomycetes</taxon>
        <taxon>Dothideomycetidae</taxon>
        <taxon>Mycosphaerellales</taxon>
        <taxon>Mycosphaerellaceae</taxon>
        <taxon>Pseudocercospora</taxon>
    </lineage>
</organism>
<dbReference type="Proteomes" id="UP000070133">
    <property type="component" value="Unassembled WGS sequence"/>
</dbReference>
<evidence type="ECO:0000313" key="3">
    <source>
        <dbReference type="Proteomes" id="UP000070133"/>
    </source>
</evidence>
<reference evidence="2 3" key="1">
    <citation type="submission" date="2015-07" db="EMBL/GenBank/DDBJ databases">
        <title>Comparative genomics of the Sigatoka disease complex on banana suggests a link between parallel evolutionary changes in Pseudocercospora fijiensis and Pseudocercospora eumusae and increased virulence on the banana host.</title>
        <authorList>
            <person name="Chang T.-C."/>
            <person name="Salvucci A."/>
            <person name="Crous P.W."/>
            <person name="Stergiopoulos I."/>
        </authorList>
    </citation>
    <scope>NUCLEOTIDE SEQUENCE [LARGE SCALE GENOMIC DNA]</scope>
    <source>
        <strain evidence="2 3">CBS 114824</strain>
    </source>
</reference>
<sequence>MGVMVAATKGLAGTTCSSNSLYATQMTPRVFTCERMAGNAEAKLYHQFYVVLLPLSFHFPSTRRTKMPTPTISTYHCLCSELLLATPIPLPTLPLRQSDNSHICKLSPDDENITPDSAILTKSAEIESSPLILRLDDGFEKRNLIKCGRCGTRFGYFLWDSESGGVKEDVGFLLQDGLVLTEELERGRGRMEGE</sequence>
<dbReference type="Pfam" id="PF25809">
    <property type="entry name" value="STEEP1"/>
    <property type="match status" value="1"/>
</dbReference>
<evidence type="ECO:0000259" key="1">
    <source>
        <dbReference type="Pfam" id="PF25809"/>
    </source>
</evidence>
<keyword evidence="3" id="KW-1185">Reference proteome</keyword>
<dbReference type="EMBL" id="LFZN01000166">
    <property type="protein sequence ID" value="KXS96698.1"/>
    <property type="molecule type" value="Genomic_DNA"/>
</dbReference>
<name>A0A139H2V7_9PEZI</name>
<gene>
    <name evidence="2" type="ORF">AC578_9436</name>
</gene>
<accession>A0A139H2V7</accession>